<feature type="domain" description="Malic enzyme N-terminal" evidence="10">
    <location>
        <begin position="17"/>
        <end position="150"/>
    </location>
</feature>
<sequence length="415" mass="44793">MPNIRQQALDYHEFPSPGKMAVCLTKPAKTSHDLSLAYSPGVAEPVREIAADPENAYRYTAKGNTVAVISNGTAILGLGNLGPLASKPVMEGKALLFKTFANIDATDIEVTNDTPEQFINTVASIADTFGGINLEDIKAPECFEIEKELIKRCKVPVFHDDQHGTAIVTAAGMINALEIQGKKIEEAVFVCLGAGAAAIACMSMLIKCGAQREHIYMLDRKGVIHTQREDLNEYKALFANNTDKRTLQDAIKGADGFLGLSGPNLLSAEDIKLMAENPVIFACSNPDPEIKPELAKETRPDVIMGTGRSDYPNQVNNVLCFPFLFRGALDVRAKEINDEMKVAAVYALAGLAKEPVLQNVLEAYPDVAELNFGAEYVLPKPMDPRLLPQIARAVAQAAIDSGASELTELPAGYFS</sequence>
<dbReference type="FunFam" id="3.40.50.720:FF:000095">
    <property type="entry name" value="NADP-dependent malic enzyme"/>
    <property type="match status" value="1"/>
</dbReference>
<dbReference type="GO" id="GO:0051287">
    <property type="term" value="F:NAD binding"/>
    <property type="evidence" value="ECO:0007669"/>
    <property type="project" value="InterPro"/>
</dbReference>
<dbReference type="Pfam" id="PF00390">
    <property type="entry name" value="malic"/>
    <property type="match status" value="1"/>
</dbReference>
<keyword evidence="4" id="KW-0560">Oxidoreductase</keyword>
<comment type="cofactor">
    <cofactor evidence="1">
        <name>Mn(2+)</name>
        <dbReference type="ChEBI" id="CHEBI:29035"/>
    </cofactor>
</comment>
<keyword evidence="3" id="KW-0479">Metal-binding</keyword>
<dbReference type="InterPro" id="IPR046346">
    <property type="entry name" value="Aminoacid_DH-like_N_sf"/>
</dbReference>
<dbReference type="InterPro" id="IPR015884">
    <property type="entry name" value="Malic_enzyme_CS"/>
</dbReference>
<dbReference type="SMART" id="SM00919">
    <property type="entry name" value="Malic_M"/>
    <property type="match status" value="1"/>
</dbReference>
<comment type="catalytic activity">
    <reaction evidence="7">
        <text>(S)-malate + NADP(+) = pyruvate + CO2 + NADPH</text>
        <dbReference type="Rhea" id="RHEA:18253"/>
        <dbReference type="ChEBI" id="CHEBI:15361"/>
        <dbReference type="ChEBI" id="CHEBI:15589"/>
        <dbReference type="ChEBI" id="CHEBI:16526"/>
        <dbReference type="ChEBI" id="CHEBI:57783"/>
        <dbReference type="ChEBI" id="CHEBI:58349"/>
        <dbReference type="EC" id="1.1.1.40"/>
    </reaction>
</comment>
<evidence type="ECO:0000256" key="8">
    <source>
        <dbReference type="ARBA" id="ARBA00051384"/>
    </source>
</evidence>
<dbReference type="GO" id="GO:0004473">
    <property type="term" value="F:malate dehydrogenase (decarboxylating) (NADP+) activity"/>
    <property type="evidence" value="ECO:0007669"/>
    <property type="project" value="UniProtKB-EC"/>
</dbReference>
<dbReference type="OrthoDB" id="9805787at2"/>
<dbReference type="EC" id="1.1.1.40" evidence="5"/>
<evidence type="ECO:0000256" key="5">
    <source>
        <dbReference type="ARBA" id="ARBA00038964"/>
    </source>
</evidence>
<dbReference type="PANTHER" id="PTHR43237">
    <property type="entry name" value="NADP-DEPENDENT MALIC ENZYME"/>
    <property type="match status" value="1"/>
</dbReference>
<keyword evidence="12" id="KW-1185">Reference proteome</keyword>
<dbReference type="AlphaFoldDB" id="A0A3A6U8N6"/>
<dbReference type="Proteomes" id="UP000273022">
    <property type="component" value="Unassembled WGS sequence"/>
</dbReference>
<evidence type="ECO:0000256" key="4">
    <source>
        <dbReference type="ARBA" id="ARBA00023002"/>
    </source>
</evidence>
<evidence type="ECO:0000256" key="7">
    <source>
        <dbReference type="ARBA" id="ARBA00050924"/>
    </source>
</evidence>
<feature type="domain" description="Malic enzyme NAD-binding" evidence="9">
    <location>
        <begin position="162"/>
        <end position="399"/>
    </location>
</feature>
<reference evidence="11 12" key="1">
    <citation type="submission" date="2018-09" db="EMBL/GenBank/DDBJ databases">
        <title>Phylogeny of the Shewanellaceae, and recommendation for two new genera, Pseudoshewanella and Parashewanella.</title>
        <authorList>
            <person name="Wang G."/>
        </authorList>
    </citation>
    <scope>NUCLEOTIDE SEQUENCE [LARGE SCALE GENOMIC DNA]</scope>
    <source>
        <strain evidence="11 12">KCTC 22492</strain>
    </source>
</reference>
<dbReference type="SUPFAM" id="SSF53223">
    <property type="entry name" value="Aminoacid dehydrogenase-like, N-terminal domain"/>
    <property type="match status" value="1"/>
</dbReference>
<dbReference type="PANTHER" id="PTHR43237:SF4">
    <property type="entry name" value="NADP-DEPENDENT MALIC ENZYME"/>
    <property type="match status" value="1"/>
</dbReference>
<dbReference type="GO" id="GO:0046872">
    <property type="term" value="F:metal ion binding"/>
    <property type="evidence" value="ECO:0007669"/>
    <property type="project" value="UniProtKB-KW"/>
</dbReference>
<dbReference type="PROSITE" id="PS00331">
    <property type="entry name" value="MALIC_ENZYMES"/>
    <property type="match status" value="1"/>
</dbReference>
<proteinExistence type="predicted"/>
<accession>A0A3A6U8N6</accession>
<dbReference type="Pfam" id="PF03949">
    <property type="entry name" value="Malic_M"/>
    <property type="match status" value="1"/>
</dbReference>
<organism evidence="11 12">
    <name type="scientific">Parashewanella spongiae</name>
    <dbReference type="NCBI Taxonomy" id="342950"/>
    <lineage>
        <taxon>Bacteria</taxon>
        <taxon>Pseudomonadati</taxon>
        <taxon>Pseudomonadota</taxon>
        <taxon>Gammaproteobacteria</taxon>
        <taxon>Alteromonadales</taxon>
        <taxon>Shewanellaceae</taxon>
        <taxon>Parashewanella</taxon>
    </lineage>
</organism>
<evidence type="ECO:0000259" key="10">
    <source>
        <dbReference type="SMART" id="SM01274"/>
    </source>
</evidence>
<dbReference type="RefSeq" id="WP_121853010.1">
    <property type="nucleotide sequence ID" value="NZ_CP037952.1"/>
</dbReference>
<dbReference type="InterPro" id="IPR051674">
    <property type="entry name" value="Malate_Decarboxylase"/>
</dbReference>
<evidence type="ECO:0000256" key="6">
    <source>
        <dbReference type="ARBA" id="ARBA00040273"/>
    </source>
</evidence>
<comment type="cofactor">
    <cofactor evidence="2">
        <name>Mg(2+)</name>
        <dbReference type="ChEBI" id="CHEBI:18420"/>
    </cofactor>
</comment>
<name>A0A3A6U8N6_9GAMM</name>
<evidence type="ECO:0000256" key="2">
    <source>
        <dbReference type="ARBA" id="ARBA00001946"/>
    </source>
</evidence>
<dbReference type="CDD" id="cd05311">
    <property type="entry name" value="NAD_bind_2_malic_enz"/>
    <property type="match status" value="1"/>
</dbReference>
<dbReference type="InterPro" id="IPR037062">
    <property type="entry name" value="Malic_N_dom_sf"/>
</dbReference>
<comment type="catalytic activity">
    <reaction evidence="8">
        <text>oxaloacetate + H(+) = pyruvate + CO2</text>
        <dbReference type="Rhea" id="RHEA:15641"/>
        <dbReference type="ChEBI" id="CHEBI:15361"/>
        <dbReference type="ChEBI" id="CHEBI:15378"/>
        <dbReference type="ChEBI" id="CHEBI:16452"/>
        <dbReference type="ChEBI" id="CHEBI:16526"/>
        <dbReference type="EC" id="1.1.1.40"/>
    </reaction>
</comment>
<dbReference type="SMART" id="SM01274">
    <property type="entry name" value="malic"/>
    <property type="match status" value="1"/>
</dbReference>
<dbReference type="EMBL" id="QYYH01000035">
    <property type="protein sequence ID" value="RJY17852.1"/>
    <property type="molecule type" value="Genomic_DNA"/>
</dbReference>
<dbReference type="InterPro" id="IPR012301">
    <property type="entry name" value="Malic_N_dom"/>
</dbReference>
<evidence type="ECO:0000256" key="1">
    <source>
        <dbReference type="ARBA" id="ARBA00001936"/>
    </source>
</evidence>
<dbReference type="Gene3D" id="3.40.50.10380">
    <property type="entry name" value="Malic enzyme, N-terminal domain"/>
    <property type="match status" value="1"/>
</dbReference>
<dbReference type="InterPro" id="IPR045213">
    <property type="entry name" value="Malic_NAD-bd_bact_type"/>
</dbReference>
<evidence type="ECO:0000313" key="12">
    <source>
        <dbReference type="Proteomes" id="UP000273022"/>
    </source>
</evidence>
<dbReference type="SUPFAM" id="SSF51735">
    <property type="entry name" value="NAD(P)-binding Rossmann-fold domains"/>
    <property type="match status" value="1"/>
</dbReference>
<protein>
    <recommendedName>
        <fullName evidence="6">NADP-dependent malic enzyme</fullName>
        <ecNumber evidence="5">1.1.1.40</ecNumber>
    </recommendedName>
</protein>
<gene>
    <name evidence="11" type="ORF">D5R81_07380</name>
</gene>
<evidence type="ECO:0000256" key="3">
    <source>
        <dbReference type="ARBA" id="ARBA00022723"/>
    </source>
</evidence>
<dbReference type="InterPro" id="IPR036291">
    <property type="entry name" value="NAD(P)-bd_dom_sf"/>
</dbReference>
<dbReference type="InterPro" id="IPR012302">
    <property type="entry name" value="Malic_NAD-bd"/>
</dbReference>
<evidence type="ECO:0000313" key="11">
    <source>
        <dbReference type="EMBL" id="RJY17852.1"/>
    </source>
</evidence>
<evidence type="ECO:0000259" key="9">
    <source>
        <dbReference type="SMART" id="SM00919"/>
    </source>
</evidence>
<comment type="caution">
    <text evidence="11">The sequence shown here is derived from an EMBL/GenBank/DDBJ whole genome shotgun (WGS) entry which is preliminary data.</text>
</comment>
<dbReference type="FunFam" id="3.40.50.10380:FF:000003">
    <property type="entry name" value="NADP-dependent malic enzyme"/>
    <property type="match status" value="1"/>
</dbReference>
<dbReference type="Gene3D" id="3.40.50.720">
    <property type="entry name" value="NAD(P)-binding Rossmann-like Domain"/>
    <property type="match status" value="1"/>
</dbReference>